<dbReference type="Proteomes" id="UP001199363">
    <property type="component" value="Unassembled WGS sequence"/>
</dbReference>
<evidence type="ECO:0000313" key="5">
    <source>
        <dbReference type="EMBL" id="QEW37644.1"/>
    </source>
</evidence>
<proteinExistence type="predicted"/>
<dbReference type="GO" id="GO:0016757">
    <property type="term" value="F:glycosyltransferase activity"/>
    <property type="evidence" value="ECO:0007669"/>
    <property type="project" value="UniProtKB-KW"/>
</dbReference>
<dbReference type="EMBL" id="JAQKEI010000002">
    <property type="protein sequence ID" value="MDB0850318.1"/>
    <property type="molecule type" value="Genomic_DNA"/>
</dbReference>
<evidence type="ECO:0000313" key="6">
    <source>
        <dbReference type="Proteomes" id="UP000326091"/>
    </source>
</evidence>
<evidence type="ECO:0000313" key="2">
    <source>
        <dbReference type="EMBL" id="MCG4687989.1"/>
    </source>
</evidence>
<evidence type="ECO:0000313" key="4">
    <source>
        <dbReference type="EMBL" id="MDU0241570.1"/>
    </source>
</evidence>
<dbReference type="EMBL" id="CP043529">
    <property type="protein sequence ID" value="QEW37644.1"/>
    <property type="molecule type" value="Genomic_DNA"/>
</dbReference>
<evidence type="ECO:0000313" key="1">
    <source>
        <dbReference type="EMBL" id="MCB7281314.1"/>
    </source>
</evidence>
<evidence type="ECO:0000313" key="3">
    <source>
        <dbReference type="EMBL" id="MDB0850318.1"/>
    </source>
</evidence>
<dbReference type="EMBL" id="JAKNGO010000007">
    <property type="protein sequence ID" value="MCG4687989.1"/>
    <property type="molecule type" value="Genomic_DNA"/>
</dbReference>
<dbReference type="Proteomes" id="UP001200843">
    <property type="component" value="Unassembled WGS sequence"/>
</dbReference>
<dbReference type="EMBL" id="JAJCQG010000027">
    <property type="protein sequence ID" value="MCB7281314.1"/>
    <property type="molecule type" value="Genomic_DNA"/>
</dbReference>
<sequence>MKRFLFMYTSFGGHVLEYFIHIYHYAIDDEKNTYYFIFSPDFKKHIECEQLVLKKNIILRYLTVRELERLHHTKKILKSYWGNRLLNEKIRKYDITDVIMCSYDCLDPLFAFMTMKKVSYIGIYYYIYLYEWADLSIKQRILKSIIFWKMAHNKSIKKICICNDSSSAAFFNRKYQTMKFDRISDPYVSITLTLPDFRKDNAVKEDAIVLSHIGVLSERKGTLNILKAIKEMSVVDRNQFVFVFAGKIDLDIKDEFYRLAAECSEKYRLIIKDYFCSYEEISAICKSSNVLLIPYLNNSQSSGVLGYAAQFNVPVFSPSSNMLGKIVRKSKLGYISSDVEILGIKTFLESCLLNKLMTIDGQEYLKLNTVNSFLNTLLN</sequence>
<keyword evidence="4" id="KW-0808">Transferase</keyword>
<protein>
    <submittedName>
        <fullName evidence="4">Glycosyltransferase</fullName>
        <ecNumber evidence="4">2.4.-.-</ecNumber>
    </submittedName>
</protein>
<reference evidence="4" key="5">
    <citation type="submission" date="2023-10" db="EMBL/GenBank/DDBJ databases">
        <title>Genome of Potential pathogenic bacteria in Crohn's disease.</title>
        <authorList>
            <person name="Rodriguez-Palacios A."/>
        </authorList>
    </citation>
    <scope>NUCLEOTIDE SEQUENCE</scope>
    <source>
        <strain evidence="4">CavFT-hAR11</strain>
    </source>
</reference>
<dbReference type="RefSeq" id="WP_227195259.1">
    <property type="nucleotide sequence ID" value="NZ_AP025232.1"/>
</dbReference>
<dbReference type="Proteomes" id="UP000326091">
    <property type="component" value="Chromosome"/>
</dbReference>
<reference evidence="3" key="4">
    <citation type="submission" date="2023-01" db="EMBL/GenBank/DDBJ databases">
        <title>Human gut microbiome strain richness.</title>
        <authorList>
            <person name="Chen-Liaw A."/>
        </authorList>
    </citation>
    <scope>NUCLEOTIDE SEQUENCE</scope>
    <source>
        <strain evidence="3">H9_m1001271B151109d0_201107</strain>
    </source>
</reference>
<keyword evidence="4" id="KW-0328">Glycosyltransferase</keyword>
<organism evidence="4 7">
    <name type="scientific">Phocaeicola vulgatus</name>
    <name type="common">Bacteroides vulgatus</name>
    <dbReference type="NCBI Taxonomy" id="821"/>
    <lineage>
        <taxon>Bacteria</taxon>
        <taxon>Pseudomonadati</taxon>
        <taxon>Bacteroidota</taxon>
        <taxon>Bacteroidia</taxon>
        <taxon>Bacteroidales</taxon>
        <taxon>Bacteroidaceae</taxon>
        <taxon>Phocaeicola</taxon>
    </lineage>
</organism>
<accession>A0A174NMA1</accession>
<reference evidence="5 6" key="1">
    <citation type="submission" date="2019-09" db="EMBL/GenBank/DDBJ databases">
        <title>Commensal-derived Metabolites Govern Vibrio cholerae Pathogenesis in Host.</title>
        <authorList>
            <person name="Yoon S.S."/>
            <person name="Yoon M.Y."/>
        </authorList>
    </citation>
    <scope>NUCLEOTIDE SEQUENCE [LARGE SCALE GENOMIC DNA]</scope>
    <source>
        <strain evidence="5 6">VIC01</strain>
    </source>
</reference>
<dbReference type="Proteomes" id="UP001181239">
    <property type="component" value="Unassembled WGS sequence"/>
</dbReference>
<reference evidence="1" key="2">
    <citation type="submission" date="2021-10" db="EMBL/GenBank/DDBJ databases">
        <title>Collection of gut derived symbiotic bacterial strains cultured from healthy donors.</title>
        <authorList>
            <person name="Lin H."/>
            <person name="Littmann E."/>
            <person name="Kohout C."/>
            <person name="Pamer E.G."/>
        </authorList>
    </citation>
    <scope>NUCLEOTIDE SEQUENCE</scope>
    <source>
        <strain evidence="1">DFI.1.167</strain>
    </source>
</reference>
<dbReference type="Proteomes" id="UP001210999">
    <property type="component" value="Unassembled WGS sequence"/>
</dbReference>
<dbReference type="EMBL" id="JAWDET010000006">
    <property type="protein sequence ID" value="MDU0241570.1"/>
    <property type="molecule type" value="Genomic_DNA"/>
</dbReference>
<dbReference type="SUPFAM" id="SSF53756">
    <property type="entry name" value="UDP-Glycosyltransferase/glycogen phosphorylase"/>
    <property type="match status" value="1"/>
</dbReference>
<dbReference type="EC" id="2.4.-.-" evidence="4"/>
<name>A0A174NMA1_PHOVU</name>
<dbReference type="Gene3D" id="3.40.50.2000">
    <property type="entry name" value="Glycogen Phosphorylase B"/>
    <property type="match status" value="1"/>
</dbReference>
<dbReference type="AlphaFoldDB" id="A0A174NMA1"/>
<evidence type="ECO:0000313" key="7">
    <source>
        <dbReference type="Proteomes" id="UP001181239"/>
    </source>
</evidence>
<gene>
    <name evidence="2" type="ORF">L0N01_05110</name>
    <name evidence="1" type="ORF">LI282_09740</name>
    <name evidence="3" type="ORF">PL594_02135</name>
    <name evidence="4" type="ORF">RVH43_13300</name>
    <name evidence="5" type="ORF">VIC01_03237</name>
</gene>
<reference evidence="2" key="3">
    <citation type="submission" date="2022-01" db="EMBL/GenBank/DDBJ databases">
        <title>Collection of gut derived symbiotic bacterial strains cultured from healthy donors.</title>
        <authorList>
            <person name="Lin H."/>
            <person name="Kohout C."/>
            <person name="Waligurski E."/>
            <person name="Pamer E.G."/>
        </authorList>
    </citation>
    <scope>NUCLEOTIDE SEQUENCE</scope>
    <source>
        <strain evidence="2">DFI.6.72</strain>
    </source>
</reference>